<dbReference type="EMBL" id="BAAAIZ010000063">
    <property type="protein sequence ID" value="GAA1428386.1"/>
    <property type="molecule type" value="Genomic_DNA"/>
</dbReference>
<feature type="compositionally biased region" description="Gly residues" evidence="1">
    <location>
        <begin position="33"/>
        <end position="47"/>
    </location>
</feature>
<evidence type="ECO:0000313" key="3">
    <source>
        <dbReference type="Proteomes" id="UP001500973"/>
    </source>
</evidence>
<feature type="region of interest" description="Disordered" evidence="1">
    <location>
        <begin position="29"/>
        <end position="50"/>
    </location>
</feature>
<comment type="caution">
    <text evidence="2">The sequence shown here is derived from an EMBL/GenBank/DDBJ whole genome shotgun (WGS) entry which is preliminary data.</text>
</comment>
<proteinExistence type="predicted"/>
<evidence type="ECO:0000256" key="1">
    <source>
        <dbReference type="SAM" id="MobiDB-lite"/>
    </source>
</evidence>
<sequence length="154" mass="16295">MVSWEEEWGQLKADALARQQQSAHMQLNQVVPDGGGGSSTGSGGHGDGFSVSADSIDGSSHLLLEIAGVLYEGRMDGENAAMCRAPRSHPDVASSVDTFARYAQDQYTDAVVLLAALSSKLKSANNAYADYDDVVRGKLNSVLVSGRYIEAGDR</sequence>
<evidence type="ECO:0000313" key="2">
    <source>
        <dbReference type="EMBL" id="GAA1428386.1"/>
    </source>
</evidence>
<keyword evidence="3" id="KW-1185">Reference proteome</keyword>
<gene>
    <name evidence="2" type="ORF">GCM10009601_41480</name>
</gene>
<reference evidence="3" key="1">
    <citation type="journal article" date="2019" name="Int. J. Syst. Evol. Microbiol.">
        <title>The Global Catalogue of Microorganisms (GCM) 10K type strain sequencing project: providing services to taxonomists for standard genome sequencing and annotation.</title>
        <authorList>
            <consortium name="The Broad Institute Genomics Platform"/>
            <consortium name="The Broad Institute Genome Sequencing Center for Infectious Disease"/>
            <person name="Wu L."/>
            <person name="Ma J."/>
        </authorList>
    </citation>
    <scope>NUCLEOTIDE SEQUENCE [LARGE SCALE GENOMIC DNA]</scope>
    <source>
        <strain evidence="3">JCM 11756</strain>
    </source>
</reference>
<organism evidence="2 3">
    <name type="scientific">Streptomyces thermospinosisporus</name>
    <dbReference type="NCBI Taxonomy" id="161482"/>
    <lineage>
        <taxon>Bacteria</taxon>
        <taxon>Bacillati</taxon>
        <taxon>Actinomycetota</taxon>
        <taxon>Actinomycetes</taxon>
        <taxon>Kitasatosporales</taxon>
        <taxon>Streptomycetaceae</taxon>
        <taxon>Streptomyces</taxon>
    </lineage>
</organism>
<dbReference type="Proteomes" id="UP001500973">
    <property type="component" value="Unassembled WGS sequence"/>
</dbReference>
<accession>A0ABP4JT90</accession>
<protein>
    <submittedName>
        <fullName evidence="2">Uncharacterized protein</fullName>
    </submittedName>
</protein>
<name>A0ABP4JT90_9ACTN</name>